<dbReference type="KEGG" id="theu:HPC62_16015"/>
<name>A0A6M8BKC0_9CYAN</name>
<dbReference type="AlphaFoldDB" id="A0A6M8BKC0"/>
<evidence type="ECO:0000313" key="2">
    <source>
        <dbReference type="Proteomes" id="UP000505210"/>
    </source>
</evidence>
<dbReference type="EMBL" id="CP053661">
    <property type="protein sequence ID" value="QKD83503.1"/>
    <property type="molecule type" value="Genomic_DNA"/>
</dbReference>
<proteinExistence type="predicted"/>
<dbReference type="RefSeq" id="WP_172357277.1">
    <property type="nucleotide sequence ID" value="NZ_CP053661.1"/>
</dbReference>
<accession>A0A6M8BKC0</accession>
<dbReference type="Proteomes" id="UP000505210">
    <property type="component" value="Chromosome"/>
</dbReference>
<evidence type="ECO:0000313" key="1">
    <source>
        <dbReference type="EMBL" id="QKD83503.1"/>
    </source>
</evidence>
<organism evidence="1 2">
    <name type="scientific">Thermoleptolyngbya sichuanensis A183</name>
    <dbReference type="NCBI Taxonomy" id="2737172"/>
    <lineage>
        <taxon>Bacteria</taxon>
        <taxon>Bacillati</taxon>
        <taxon>Cyanobacteriota</taxon>
        <taxon>Cyanophyceae</taxon>
        <taxon>Oculatellales</taxon>
        <taxon>Oculatellaceae</taxon>
        <taxon>Thermoleptolyngbya</taxon>
        <taxon>Thermoleptolyngbya sichuanensis</taxon>
    </lineage>
</organism>
<reference evidence="1 2" key="1">
    <citation type="submission" date="2020-05" db="EMBL/GenBank/DDBJ databases">
        <title>Complete genome sequence of of a novel Thermoleptolyngbya strain isolated from hot springs of Ganzi, Sichuan China.</title>
        <authorList>
            <person name="Tang J."/>
            <person name="Daroch M."/>
            <person name="Li L."/>
            <person name="Waleron K."/>
            <person name="Waleron M."/>
            <person name="Waleron M."/>
        </authorList>
    </citation>
    <scope>NUCLEOTIDE SEQUENCE [LARGE SCALE GENOMIC DNA]</scope>
    <source>
        <strain evidence="1 2">PKUAC-SCTA183</strain>
    </source>
</reference>
<gene>
    <name evidence="1" type="ORF">HPC62_16015</name>
</gene>
<keyword evidence="2" id="KW-1185">Reference proteome</keyword>
<protein>
    <submittedName>
        <fullName evidence="1">Uncharacterized protein</fullName>
    </submittedName>
</protein>
<sequence length="151" mass="16636">MVDPATLTASAIASLAFQKFMETSAGKLAEKFSEMAIARMDDLLKRIWAKLRGRPRVEEIKAAVEKTRNITAEQVNQIAAYLQVAMDDDPQFANEIRLLAQEINAGKLLDQSHMTQNIIGDHAKGWQTKVEGGTAYIGDITIHQSQPPANS</sequence>